<proteinExistence type="predicted"/>
<feature type="transmembrane region" description="Helical" evidence="1">
    <location>
        <begin position="12"/>
        <end position="35"/>
    </location>
</feature>
<dbReference type="EMBL" id="JADZSC010000001">
    <property type="protein sequence ID" value="MBH0230034.1"/>
    <property type="molecule type" value="Genomic_DNA"/>
</dbReference>
<keyword evidence="1" id="KW-0812">Transmembrane</keyword>
<sequence length="164" mass="18383">MKVNNQKGMSIFEVLAAVSLSLIIFIVAYQGFYFITNSIDHSSAMTEIRKEANILIMDLDDALINVDSIEVAAGQSSNSFTKFTGVIKKLDASNDLSYINEQVAIEIKNDDLLIDGTKVNADGMKLTNTYFSLDLFKLKVTLEIEKQDSDEKYKLTKFYKLGNE</sequence>
<dbReference type="RefSeq" id="WP_197316604.1">
    <property type="nucleotide sequence ID" value="NZ_JADZSC010000001.1"/>
</dbReference>
<keyword evidence="1" id="KW-0472">Membrane</keyword>
<keyword evidence="1" id="KW-1133">Transmembrane helix</keyword>
<reference evidence="2 3" key="1">
    <citation type="journal article" date="2005" name="Int. J. Syst. Evol. Microbiol.">
        <title>Halobacillus yeomjeoni sp. nov., isolated from a marine solar saltern in Korea.</title>
        <authorList>
            <person name="Yoon J.H."/>
            <person name="Kang S.J."/>
            <person name="Lee C.H."/>
            <person name="Oh H.W."/>
            <person name="Oh T.K."/>
        </authorList>
    </citation>
    <scope>NUCLEOTIDE SEQUENCE [LARGE SCALE GENOMIC DNA]</scope>
    <source>
        <strain evidence="2 3">KCTC 3957</strain>
    </source>
</reference>
<gene>
    <name evidence="2" type="ORF">H0267_07370</name>
</gene>
<accession>A0A931HV05</accession>
<dbReference type="AlphaFoldDB" id="A0A931HV05"/>
<dbReference type="Proteomes" id="UP000614490">
    <property type="component" value="Unassembled WGS sequence"/>
</dbReference>
<organism evidence="2 3">
    <name type="scientific">Halobacillus yeomjeoni</name>
    <dbReference type="NCBI Taxonomy" id="311194"/>
    <lineage>
        <taxon>Bacteria</taxon>
        <taxon>Bacillati</taxon>
        <taxon>Bacillota</taxon>
        <taxon>Bacilli</taxon>
        <taxon>Bacillales</taxon>
        <taxon>Bacillaceae</taxon>
        <taxon>Halobacillus</taxon>
    </lineage>
</organism>
<name>A0A931HV05_9BACI</name>
<protein>
    <submittedName>
        <fullName evidence="2">Uncharacterized protein</fullName>
    </submittedName>
</protein>
<evidence type="ECO:0000256" key="1">
    <source>
        <dbReference type="SAM" id="Phobius"/>
    </source>
</evidence>
<keyword evidence="3" id="KW-1185">Reference proteome</keyword>
<comment type="caution">
    <text evidence="2">The sequence shown here is derived from an EMBL/GenBank/DDBJ whole genome shotgun (WGS) entry which is preliminary data.</text>
</comment>
<evidence type="ECO:0000313" key="3">
    <source>
        <dbReference type="Proteomes" id="UP000614490"/>
    </source>
</evidence>
<evidence type="ECO:0000313" key="2">
    <source>
        <dbReference type="EMBL" id="MBH0230034.1"/>
    </source>
</evidence>